<dbReference type="STRING" id="1122192.SAMN02745673_04378"/>
<keyword evidence="3" id="KW-1185">Reference proteome</keyword>
<accession>A0A1T4T2U4</accession>
<dbReference type="RefSeq" id="WP_144390245.1">
    <property type="nucleotide sequence ID" value="NZ_FUWS01000013.1"/>
</dbReference>
<feature type="compositionally biased region" description="Low complexity" evidence="1">
    <location>
        <begin position="24"/>
        <end position="39"/>
    </location>
</feature>
<feature type="compositionally biased region" description="Basic and acidic residues" evidence="1">
    <location>
        <begin position="40"/>
        <end position="59"/>
    </location>
</feature>
<dbReference type="EMBL" id="FUWS01000013">
    <property type="protein sequence ID" value="SKA34762.1"/>
    <property type="molecule type" value="Genomic_DNA"/>
</dbReference>
<evidence type="ECO:0000313" key="3">
    <source>
        <dbReference type="Proteomes" id="UP000190637"/>
    </source>
</evidence>
<name>A0A1T4T2U4_9ACTN</name>
<organism evidence="2 3">
    <name type="scientific">Marinactinospora thermotolerans DSM 45154</name>
    <dbReference type="NCBI Taxonomy" id="1122192"/>
    <lineage>
        <taxon>Bacteria</taxon>
        <taxon>Bacillati</taxon>
        <taxon>Actinomycetota</taxon>
        <taxon>Actinomycetes</taxon>
        <taxon>Streptosporangiales</taxon>
        <taxon>Nocardiopsidaceae</taxon>
        <taxon>Marinactinospora</taxon>
    </lineage>
</organism>
<evidence type="ECO:0000313" key="2">
    <source>
        <dbReference type="EMBL" id="SKA34762.1"/>
    </source>
</evidence>
<protein>
    <submittedName>
        <fullName evidence="2">Uncharacterized protein</fullName>
    </submittedName>
</protein>
<dbReference type="Proteomes" id="UP000190637">
    <property type="component" value="Unassembled WGS sequence"/>
</dbReference>
<evidence type="ECO:0000256" key="1">
    <source>
        <dbReference type="SAM" id="MobiDB-lite"/>
    </source>
</evidence>
<sequence length="59" mass="6506">MTRGRKDMSSIGGRHDAVPRSAMRGTPGTTRTGRAGDPGASRREILRRLREDRARGDRS</sequence>
<gene>
    <name evidence="2" type="ORF">SAMN02745673_04378</name>
</gene>
<feature type="region of interest" description="Disordered" evidence="1">
    <location>
        <begin position="1"/>
        <end position="59"/>
    </location>
</feature>
<reference evidence="2 3" key="1">
    <citation type="submission" date="2017-02" db="EMBL/GenBank/DDBJ databases">
        <authorList>
            <person name="Peterson S.W."/>
        </authorList>
    </citation>
    <scope>NUCLEOTIDE SEQUENCE [LARGE SCALE GENOMIC DNA]</scope>
    <source>
        <strain evidence="2 3">DSM 45154</strain>
    </source>
</reference>
<feature type="compositionally biased region" description="Basic and acidic residues" evidence="1">
    <location>
        <begin position="1"/>
        <end position="18"/>
    </location>
</feature>
<dbReference type="AlphaFoldDB" id="A0A1T4T2U4"/>
<proteinExistence type="predicted"/>